<reference evidence="1 2" key="1">
    <citation type="submission" date="2016-09" db="EMBL/GenBank/DDBJ databases">
        <authorList>
            <person name="Capua I."/>
            <person name="De Benedictis P."/>
            <person name="Joannis T."/>
            <person name="Lombin L.H."/>
            <person name="Cattoli G."/>
        </authorList>
    </citation>
    <scope>NUCLEOTIDE SEQUENCE [LARGE SCALE GENOMIC DNA]</scope>
    <source>
        <strain evidence="1 2">IMI 309357</strain>
    </source>
</reference>
<dbReference type="Proteomes" id="UP000176998">
    <property type="component" value="Unassembled WGS sequence"/>
</dbReference>
<sequence length="172" mass="18816">MEQNHTVKAVASAMRQDRGVDTATESFHRNILADNISCNLISGQRAAWLFDKHSGIDIQQIRLSKKVASSLIDSKKIKIADLESLRMREYDADVDRSDPIIGSAFSFLSSVTDFTIALGGTLIDSWKEYKRFRASGQEASRASGAAAIAVSKGFASGHHQGRPRSCKQTSLN</sequence>
<protein>
    <submittedName>
        <fullName evidence="1">UDP-glucose,sterol transferase</fullName>
    </submittedName>
</protein>
<dbReference type="STRING" id="1209926.A0A1G4B7A5"/>
<dbReference type="RefSeq" id="XP_022474493.1">
    <property type="nucleotide sequence ID" value="XM_022619030.1"/>
</dbReference>
<name>A0A1G4B7A5_9PEZI</name>
<accession>A0A1G4B7A5</accession>
<keyword evidence="1" id="KW-0808">Transferase</keyword>
<dbReference type="GeneID" id="34560540"/>
<organism evidence="1 2">
    <name type="scientific">Colletotrichum orchidophilum</name>
    <dbReference type="NCBI Taxonomy" id="1209926"/>
    <lineage>
        <taxon>Eukaryota</taxon>
        <taxon>Fungi</taxon>
        <taxon>Dikarya</taxon>
        <taxon>Ascomycota</taxon>
        <taxon>Pezizomycotina</taxon>
        <taxon>Sordariomycetes</taxon>
        <taxon>Hypocreomycetidae</taxon>
        <taxon>Glomerellales</taxon>
        <taxon>Glomerellaceae</taxon>
        <taxon>Colletotrichum</taxon>
    </lineage>
</organism>
<dbReference type="GO" id="GO:0016740">
    <property type="term" value="F:transferase activity"/>
    <property type="evidence" value="ECO:0007669"/>
    <property type="project" value="UniProtKB-KW"/>
</dbReference>
<dbReference type="EMBL" id="MJBS01000059">
    <property type="protein sequence ID" value="OHE97338.1"/>
    <property type="molecule type" value="Genomic_DNA"/>
</dbReference>
<proteinExistence type="predicted"/>
<comment type="caution">
    <text evidence="1">The sequence shown here is derived from an EMBL/GenBank/DDBJ whole genome shotgun (WGS) entry which is preliminary data.</text>
</comment>
<dbReference type="AlphaFoldDB" id="A0A1G4B7A5"/>
<dbReference type="OrthoDB" id="5835829at2759"/>
<keyword evidence="2" id="KW-1185">Reference proteome</keyword>
<evidence type="ECO:0000313" key="1">
    <source>
        <dbReference type="EMBL" id="OHE97338.1"/>
    </source>
</evidence>
<evidence type="ECO:0000313" key="2">
    <source>
        <dbReference type="Proteomes" id="UP000176998"/>
    </source>
</evidence>
<gene>
    <name evidence="1" type="ORF">CORC01_07393</name>
</gene>